<dbReference type="EMBL" id="LR798336">
    <property type="protein sequence ID" value="CAB5224806.1"/>
    <property type="molecule type" value="Genomic_DNA"/>
</dbReference>
<evidence type="ECO:0000313" key="1">
    <source>
        <dbReference type="EMBL" id="CAB4161452.1"/>
    </source>
</evidence>
<name>A0A6J5NRP5_9CAUD</name>
<proteinExistence type="predicted"/>
<organism evidence="1">
    <name type="scientific">uncultured Caudovirales phage</name>
    <dbReference type="NCBI Taxonomy" id="2100421"/>
    <lineage>
        <taxon>Viruses</taxon>
        <taxon>Duplodnaviria</taxon>
        <taxon>Heunggongvirae</taxon>
        <taxon>Uroviricota</taxon>
        <taxon>Caudoviricetes</taxon>
        <taxon>Peduoviridae</taxon>
        <taxon>Maltschvirus</taxon>
        <taxon>Maltschvirus maltsch</taxon>
    </lineage>
</organism>
<sequence length="787" mass="85444">MAIAITSYMLANPLQLFFIDVNTQTPLSGGKLRFYRDADQITQKEVFKYTGTPGNPTFISLGTVITLTAQGTPGDDQGNDILYYYLPYDSEGKWDPYYITVEDINGTQQFTRSAMPFPVDPAGGSTAITGDNYNYINNGQFLLHNNVAADATHVAGEITQPITTIAYGNWTFERPSMSTAKDTVVFTPFQSWVANPESNPRYACTATCITFNPGDGYKDICFTFPDVNMFASDTEQITFTFEATCTGGPFTVSVGYQKFFGTGQPTVSPVIVNNESITSFYQSFSNAFPVGSNLNHPVGTLNDDYIKFFIRLPTGSASNISVTNVSLLIGSYKAVIYTPQSPQEVISRTLAGVMKIPDYSGADVGGVLRLTKTNIDYSGDPDGVVKWYAGKPYTDPNDTSTWKIPFSHWLSNGSKLLTTGTSFEGIPFSRLYNKIGIQWGNGYDYLSAFNSNDNKIRIINNAGGAVNPIVEGPISTGFTITTINTGDTPTFKVKSVYYANGNSSSIMLENEVNATVEDVTNHGSPITLTIIQKGNDFRKELTYIAFTNVPAGGNWFTFQTEVKYYVLFTFNGSGTDPAPSGYTKITVPLVTGDEIFDAVLKTSAVLNQAQLTYITTTAASAMTAGSSLKAYTAGYEGSTGEQIAFYFTKGNAGNDPNIPGFTSVKIPLNGPETDIQVATASCLSMNNAFFQTPDIRYGRVIVGLPITLGVDPDVIYRRSNNPAVFGDQYGTYWYDIIAGHDHQYGFNDVGVGKVITSAGSSDEVNTSVTGRYRNSMLNAGMTAIIKY</sequence>
<evidence type="ECO:0000313" key="2">
    <source>
        <dbReference type="EMBL" id="CAB5224806.1"/>
    </source>
</evidence>
<accession>A0A6J5NRP5</accession>
<reference evidence="1" key="1">
    <citation type="submission" date="2020-04" db="EMBL/GenBank/DDBJ databases">
        <authorList>
            <person name="Chiriac C."/>
            <person name="Salcher M."/>
            <person name="Ghai R."/>
            <person name="Kavagutti S V."/>
        </authorList>
    </citation>
    <scope>NUCLEOTIDE SEQUENCE</scope>
</reference>
<gene>
    <name evidence="1" type="ORF">UFOVP733_50</name>
    <name evidence="2" type="ORF">UFOVP743_9</name>
</gene>
<dbReference type="EMBL" id="LR796712">
    <property type="protein sequence ID" value="CAB4161452.1"/>
    <property type="molecule type" value="Genomic_DNA"/>
</dbReference>
<protein>
    <submittedName>
        <fullName evidence="1">Uncharacterized protein</fullName>
    </submittedName>
</protein>